<feature type="domain" description="Rubredoxin binding" evidence="10">
    <location>
        <begin position="318"/>
        <end position="386"/>
    </location>
</feature>
<keyword evidence="6" id="KW-0274">FAD</keyword>
<dbReference type="Pfam" id="PF07992">
    <property type="entry name" value="Pyr_redox_2"/>
    <property type="match status" value="1"/>
</dbReference>
<dbReference type="Proteomes" id="UP000230390">
    <property type="component" value="Unassembled WGS sequence"/>
</dbReference>
<dbReference type="EMBL" id="PDOC01000002">
    <property type="protein sequence ID" value="PIL46302.1"/>
    <property type="molecule type" value="Genomic_DNA"/>
</dbReference>
<gene>
    <name evidence="11" type="ORF">CR105_04245</name>
</gene>
<comment type="caution">
    <text evidence="11">The sequence shown here is derived from an EMBL/GenBank/DDBJ whole genome shotgun (WGS) entry which is preliminary data.</text>
</comment>
<dbReference type="Pfam" id="PF18113">
    <property type="entry name" value="Rbx_binding"/>
    <property type="match status" value="1"/>
</dbReference>
<evidence type="ECO:0000256" key="2">
    <source>
        <dbReference type="ARBA" id="ARBA00004496"/>
    </source>
</evidence>
<dbReference type="InterPro" id="IPR036188">
    <property type="entry name" value="FAD/NAD-bd_sf"/>
</dbReference>
<comment type="similarity">
    <text evidence="3">Belongs to the FAD-dependent oxidoreductase family.</text>
</comment>
<dbReference type="PANTHER" id="PTHR43429:SF3">
    <property type="entry name" value="NITRITE REDUCTASE [NAD(P)H]"/>
    <property type="match status" value="1"/>
</dbReference>
<evidence type="ECO:0000256" key="5">
    <source>
        <dbReference type="ARBA" id="ARBA00022630"/>
    </source>
</evidence>
<keyword evidence="7" id="KW-0560">Oxidoreductase</keyword>
<dbReference type="PRINTS" id="PR00368">
    <property type="entry name" value="FADPNR"/>
</dbReference>
<evidence type="ECO:0000256" key="4">
    <source>
        <dbReference type="ARBA" id="ARBA00022490"/>
    </source>
</evidence>
<name>A0A2G8TJU1_9BURK</name>
<keyword evidence="5" id="KW-0285">Flavoprotein</keyword>
<dbReference type="InterPro" id="IPR023753">
    <property type="entry name" value="FAD/NAD-binding_dom"/>
</dbReference>
<keyword evidence="12" id="KW-1185">Reference proteome</keyword>
<dbReference type="GO" id="GO:0016491">
    <property type="term" value="F:oxidoreductase activity"/>
    <property type="evidence" value="ECO:0007669"/>
    <property type="project" value="UniProtKB-KW"/>
</dbReference>
<proteinExistence type="inferred from homology"/>
<dbReference type="InterPro" id="IPR041364">
    <property type="entry name" value="Rbx-bd"/>
</dbReference>
<comment type="subcellular location">
    <subcellularLocation>
        <location evidence="2">Cytoplasm</location>
    </subcellularLocation>
</comment>
<dbReference type="SUPFAM" id="SSF51905">
    <property type="entry name" value="FAD/NAD(P)-binding domain"/>
    <property type="match status" value="1"/>
</dbReference>
<protein>
    <submittedName>
        <fullName evidence="11">FAD-dependent oxidoreductase</fullName>
    </submittedName>
</protein>
<evidence type="ECO:0000259" key="9">
    <source>
        <dbReference type="Pfam" id="PF07992"/>
    </source>
</evidence>
<evidence type="ECO:0000256" key="8">
    <source>
        <dbReference type="ARBA" id="ARBA00023027"/>
    </source>
</evidence>
<feature type="domain" description="FAD/NAD(P)-binding" evidence="9">
    <location>
        <begin position="7"/>
        <end position="286"/>
    </location>
</feature>
<dbReference type="Gene3D" id="3.30.390.120">
    <property type="match status" value="1"/>
</dbReference>
<evidence type="ECO:0000256" key="7">
    <source>
        <dbReference type="ARBA" id="ARBA00023002"/>
    </source>
</evidence>
<evidence type="ECO:0000313" key="11">
    <source>
        <dbReference type="EMBL" id="PIL46302.1"/>
    </source>
</evidence>
<dbReference type="GO" id="GO:0005737">
    <property type="term" value="C:cytoplasm"/>
    <property type="evidence" value="ECO:0007669"/>
    <property type="project" value="UniProtKB-SubCell"/>
</dbReference>
<dbReference type="InterPro" id="IPR050260">
    <property type="entry name" value="FAD-bd_OxRdtase"/>
</dbReference>
<organism evidence="11 12">
    <name type="scientific">Massilia eurypsychrophila</name>
    <dbReference type="NCBI Taxonomy" id="1485217"/>
    <lineage>
        <taxon>Bacteria</taxon>
        <taxon>Pseudomonadati</taxon>
        <taxon>Pseudomonadota</taxon>
        <taxon>Betaproteobacteria</taxon>
        <taxon>Burkholderiales</taxon>
        <taxon>Oxalobacteraceae</taxon>
        <taxon>Telluria group</taxon>
        <taxon>Massilia</taxon>
    </lineage>
</organism>
<dbReference type="OrthoDB" id="9769238at2"/>
<evidence type="ECO:0000256" key="3">
    <source>
        <dbReference type="ARBA" id="ARBA00006442"/>
    </source>
</evidence>
<dbReference type="RefSeq" id="WP_099787192.1">
    <property type="nucleotide sequence ID" value="NZ_JBHLYV010000001.1"/>
</dbReference>
<evidence type="ECO:0000256" key="6">
    <source>
        <dbReference type="ARBA" id="ARBA00022827"/>
    </source>
</evidence>
<dbReference type="AlphaFoldDB" id="A0A2G8TJU1"/>
<reference evidence="11 12" key="1">
    <citation type="submission" date="2017-10" db="EMBL/GenBank/DDBJ databases">
        <title>Massilia psychrophilum sp. nov., a novel purple-pigmented bacterium isolated from Tianshan glacier, Xinjiang Municipality, China.</title>
        <authorList>
            <person name="Wang H."/>
        </authorList>
    </citation>
    <scope>NUCLEOTIDE SEQUENCE [LARGE SCALE GENOMIC DNA]</scope>
    <source>
        <strain evidence="11 12">JCM 30074</strain>
    </source>
</reference>
<evidence type="ECO:0000256" key="1">
    <source>
        <dbReference type="ARBA" id="ARBA00001974"/>
    </source>
</evidence>
<evidence type="ECO:0000259" key="10">
    <source>
        <dbReference type="Pfam" id="PF18113"/>
    </source>
</evidence>
<sequence length="399" mass="40279">MTAPLPVVIVGAGMAAYAVAREFRKLDKATPLLIVAGDGGGSYAKPMLSNAFALGKAAAQLLSHSAEQMAATLDARILTRTAVTAIDSAAAVIETAQGERIGYRQLVLALGAQPIRLAIDGDAAADILSVNHLDDYALMRERLAALGRPARVAILGAGLIGCEFADDLVAGGHQVTLIDPNARPLAMLAAPALSAALEQAWAALPIALRLGTTATGVRRGAEGLVVSLADGSSVDADLVLSAVGLRPSIALAQAAGLATARGIVIDSFGATSAPGVYALGDCAEYNTASGGAVMPYIAPMLAAARAIGATLAGTPTPIDLKADAVLVKTPSCKLALAPPPHGSRGEWVSALDGERTIARFVDEHGLVRGFGLSLHTPALRQSLLAEVGARPGGRPGGSP</sequence>
<dbReference type="PANTHER" id="PTHR43429">
    <property type="entry name" value="PYRIDINE NUCLEOTIDE-DISULFIDE OXIDOREDUCTASE DOMAIN-CONTAINING"/>
    <property type="match status" value="1"/>
</dbReference>
<keyword evidence="8" id="KW-0520">NAD</keyword>
<evidence type="ECO:0000313" key="12">
    <source>
        <dbReference type="Proteomes" id="UP000230390"/>
    </source>
</evidence>
<dbReference type="PRINTS" id="PR00411">
    <property type="entry name" value="PNDRDTASEI"/>
</dbReference>
<comment type="cofactor">
    <cofactor evidence="1">
        <name>FAD</name>
        <dbReference type="ChEBI" id="CHEBI:57692"/>
    </cofactor>
</comment>
<dbReference type="Gene3D" id="3.50.50.60">
    <property type="entry name" value="FAD/NAD(P)-binding domain"/>
    <property type="match status" value="2"/>
</dbReference>
<accession>A0A2G8TJU1</accession>
<keyword evidence="4" id="KW-0963">Cytoplasm</keyword>